<evidence type="ECO:0000259" key="3">
    <source>
        <dbReference type="Pfam" id="PF01048"/>
    </source>
</evidence>
<dbReference type="GO" id="GO:0009116">
    <property type="term" value="P:nucleoside metabolic process"/>
    <property type="evidence" value="ECO:0007669"/>
    <property type="project" value="InterPro"/>
</dbReference>
<dbReference type="Gene3D" id="3.40.50.1580">
    <property type="entry name" value="Nucleoside phosphorylase domain"/>
    <property type="match status" value="1"/>
</dbReference>
<dbReference type="EC" id="3.2.2.26" evidence="1 2"/>
<dbReference type="UniPathway" id="UPA00079"/>
<dbReference type="OrthoDB" id="9788270at2"/>
<dbReference type="SUPFAM" id="SSF53167">
    <property type="entry name" value="Purine and uridine phosphorylases"/>
    <property type="match status" value="1"/>
</dbReference>
<keyword evidence="1 4" id="KW-0378">Hydrolase</keyword>
<sequence>MNCLVVSATVLEIKPFIQHLHNTSKLDYIDLQIDFLVTGVGSVNTTYSLMKHLQVKKPDVVIMAGIAGAFSPKLKLGLVVAVKQEIMADLGVMEKDGYKDVFDLKLLPANQFPFKQKKLINPFTVLMERTRLPLVNSITVNQITATKKTAELYQTKYKAGIENMEGAALHLVCMKENIPFVQIRSLSNYVGERNKKKWMLKESVEALNKELIRFVESL</sequence>
<dbReference type="GO" id="GO:0019284">
    <property type="term" value="P:L-methionine salvage from S-adenosylmethionine"/>
    <property type="evidence" value="ECO:0007669"/>
    <property type="project" value="TreeGrafter"/>
</dbReference>
<name>A0A562SDW1_9BACT</name>
<proteinExistence type="inferred from homology"/>
<dbReference type="CDD" id="cd17766">
    <property type="entry name" value="futalosine_nucleosidase_MqnB"/>
    <property type="match status" value="1"/>
</dbReference>
<dbReference type="GO" id="GO:0005829">
    <property type="term" value="C:cytosol"/>
    <property type="evidence" value="ECO:0007669"/>
    <property type="project" value="TreeGrafter"/>
</dbReference>
<dbReference type="Pfam" id="PF01048">
    <property type="entry name" value="PNP_UDP_1"/>
    <property type="match status" value="1"/>
</dbReference>
<protein>
    <recommendedName>
        <fullName evidence="1 2">Futalosine hydrolase</fullName>
        <shortName evidence="1">FL hydrolase</shortName>
        <ecNumber evidence="1 2">3.2.2.26</ecNumber>
    </recommendedName>
    <alternativeName>
        <fullName evidence="1">Futalosine nucleosidase</fullName>
    </alternativeName>
    <alternativeName>
        <fullName evidence="1">Menaquinone biosynthetic enzyme MqnB</fullName>
    </alternativeName>
</protein>
<dbReference type="GO" id="GO:0008930">
    <property type="term" value="F:methylthioadenosine nucleosidase activity"/>
    <property type="evidence" value="ECO:0007669"/>
    <property type="project" value="TreeGrafter"/>
</dbReference>
<dbReference type="GO" id="GO:0008782">
    <property type="term" value="F:adenosylhomocysteine nucleosidase activity"/>
    <property type="evidence" value="ECO:0007669"/>
    <property type="project" value="TreeGrafter"/>
</dbReference>
<dbReference type="Proteomes" id="UP000316167">
    <property type="component" value="Unassembled WGS sequence"/>
</dbReference>
<comment type="similarity">
    <text evidence="1">Belongs to the PNP/UDP phosphorylase family. Futalosine hydrolase subfamily.</text>
</comment>
<comment type="pathway">
    <text evidence="1">Quinol/quinone metabolism; menaquinone biosynthesis.</text>
</comment>
<keyword evidence="1" id="KW-0474">Menaquinone biosynthesis</keyword>
<comment type="caution">
    <text evidence="4">The sequence shown here is derived from an EMBL/GenBank/DDBJ whole genome shotgun (WGS) entry which is preliminary data.</text>
</comment>
<comment type="catalytic activity">
    <reaction evidence="1">
        <text>futalosine + H2O = dehypoxanthine futalosine + hypoxanthine</text>
        <dbReference type="Rhea" id="RHEA:25904"/>
        <dbReference type="ChEBI" id="CHEBI:15377"/>
        <dbReference type="ChEBI" id="CHEBI:17368"/>
        <dbReference type="ChEBI" id="CHEBI:58863"/>
        <dbReference type="ChEBI" id="CHEBI:58864"/>
        <dbReference type="EC" id="3.2.2.26"/>
    </reaction>
</comment>
<dbReference type="EMBL" id="VLLE01000006">
    <property type="protein sequence ID" value="TWI79465.1"/>
    <property type="molecule type" value="Genomic_DNA"/>
</dbReference>
<dbReference type="RefSeq" id="WP_144888257.1">
    <property type="nucleotide sequence ID" value="NZ_VLLE01000006.1"/>
</dbReference>
<dbReference type="PANTHER" id="PTHR46832">
    <property type="entry name" value="5'-METHYLTHIOADENOSINE/S-ADENOSYLHOMOCYSTEINE NUCLEOSIDASE"/>
    <property type="match status" value="1"/>
</dbReference>
<dbReference type="InterPro" id="IPR019963">
    <property type="entry name" value="FL_hydrolase_MqnB"/>
</dbReference>
<dbReference type="NCBIfam" id="TIGR03664">
    <property type="entry name" value="fut_nucase"/>
    <property type="match status" value="1"/>
</dbReference>
<evidence type="ECO:0000256" key="1">
    <source>
        <dbReference type="HAMAP-Rule" id="MF_00991"/>
    </source>
</evidence>
<dbReference type="GO" id="GO:0009234">
    <property type="term" value="P:menaquinone biosynthetic process"/>
    <property type="evidence" value="ECO:0007669"/>
    <property type="project" value="UniProtKB-UniRule"/>
</dbReference>
<dbReference type="AlphaFoldDB" id="A0A562SDW1"/>
<evidence type="ECO:0000313" key="5">
    <source>
        <dbReference type="Proteomes" id="UP000316167"/>
    </source>
</evidence>
<gene>
    <name evidence="1" type="primary">mqnB</name>
    <name evidence="4" type="ORF">IQ13_3870</name>
</gene>
<reference evidence="4 5" key="1">
    <citation type="journal article" date="2015" name="Stand. Genomic Sci.">
        <title>Genomic Encyclopedia of Bacterial and Archaeal Type Strains, Phase III: the genomes of soil and plant-associated and newly described type strains.</title>
        <authorList>
            <person name="Whitman W.B."/>
            <person name="Woyke T."/>
            <person name="Klenk H.P."/>
            <person name="Zhou Y."/>
            <person name="Lilburn T.G."/>
            <person name="Beck B.J."/>
            <person name="De Vos P."/>
            <person name="Vandamme P."/>
            <person name="Eisen J.A."/>
            <person name="Garrity G."/>
            <person name="Hugenholtz P."/>
            <person name="Kyrpides N.C."/>
        </authorList>
    </citation>
    <scope>NUCLEOTIDE SEQUENCE [LARGE SCALE GENOMIC DNA]</scope>
    <source>
        <strain evidence="4 5">CGMCC 1.7271</strain>
    </source>
</reference>
<keyword evidence="5" id="KW-1185">Reference proteome</keyword>
<dbReference type="InterPro" id="IPR035994">
    <property type="entry name" value="Nucleoside_phosphorylase_sf"/>
</dbReference>
<dbReference type="InterPro" id="IPR000845">
    <property type="entry name" value="Nucleoside_phosphorylase_d"/>
</dbReference>
<comment type="function">
    <text evidence="1">Catalyzes the hydrolysis of futalosine (FL) to dehypoxanthine futalosine (DHFL) and hypoxanthine, a step in the biosynthesis of menaquinone (MK, vitamin K2).</text>
</comment>
<evidence type="ECO:0000256" key="2">
    <source>
        <dbReference type="NCBIfam" id="TIGR03664"/>
    </source>
</evidence>
<dbReference type="HAMAP" id="MF_00991">
    <property type="entry name" value="MqnB"/>
    <property type="match status" value="1"/>
</dbReference>
<organism evidence="4 5">
    <name type="scientific">Lacibacter cauensis</name>
    <dbReference type="NCBI Taxonomy" id="510947"/>
    <lineage>
        <taxon>Bacteria</taxon>
        <taxon>Pseudomonadati</taxon>
        <taxon>Bacteroidota</taxon>
        <taxon>Chitinophagia</taxon>
        <taxon>Chitinophagales</taxon>
        <taxon>Chitinophagaceae</taxon>
        <taxon>Lacibacter</taxon>
    </lineage>
</organism>
<dbReference type="PANTHER" id="PTHR46832:SF2">
    <property type="entry name" value="FUTALOSINE HYDROLASE"/>
    <property type="match status" value="1"/>
</dbReference>
<feature type="domain" description="Nucleoside phosphorylase" evidence="3">
    <location>
        <begin position="37"/>
        <end position="214"/>
    </location>
</feature>
<accession>A0A562SDW1</accession>
<evidence type="ECO:0000313" key="4">
    <source>
        <dbReference type="EMBL" id="TWI79465.1"/>
    </source>
</evidence>